<feature type="binding site" evidence="12">
    <location>
        <position position="199"/>
    </location>
    <ligand>
        <name>[4Fe-4S] cluster</name>
        <dbReference type="ChEBI" id="CHEBI:49883"/>
    </ligand>
</feature>
<evidence type="ECO:0000256" key="8">
    <source>
        <dbReference type="ARBA" id="ARBA00023125"/>
    </source>
</evidence>
<keyword evidence="6 12" id="KW-0408">Iron</keyword>
<dbReference type="GO" id="GO:0019104">
    <property type="term" value="F:DNA N-glycosylase activity"/>
    <property type="evidence" value="ECO:0007669"/>
    <property type="project" value="UniProtKB-UniRule"/>
</dbReference>
<dbReference type="Pfam" id="PF10576">
    <property type="entry name" value="EndIII_4Fe-2S"/>
    <property type="match status" value="1"/>
</dbReference>
<evidence type="ECO:0000256" key="2">
    <source>
        <dbReference type="ARBA" id="ARBA00022485"/>
    </source>
</evidence>
<dbReference type="InterPro" id="IPR000445">
    <property type="entry name" value="HhH_motif"/>
</dbReference>
<feature type="binding site" evidence="12">
    <location>
        <position position="196"/>
    </location>
    <ligand>
        <name>[4Fe-4S] cluster</name>
        <dbReference type="ChEBI" id="CHEBI:49883"/>
    </ligand>
</feature>
<organism evidence="14 15">
    <name type="scientific">Loigolactobacillus bifermentans DSM 20003</name>
    <dbReference type="NCBI Taxonomy" id="1423726"/>
    <lineage>
        <taxon>Bacteria</taxon>
        <taxon>Bacillati</taxon>
        <taxon>Bacillota</taxon>
        <taxon>Bacilli</taxon>
        <taxon>Lactobacillales</taxon>
        <taxon>Lactobacillaceae</taxon>
        <taxon>Loigolactobacillus</taxon>
    </lineage>
</organism>
<dbReference type="PATRIC" id="fig|1423726.3.peg.1889"/>
<evidence type="ECO:0000256" key="6">
    <source>
        <dbReference type="ARBA" id="ARBA00023004"/>
    </source>
</evidence>
<dbReference type="EC" id="4.2.99.18" evidence="12"/>
<evidence type="ECO:0000256" key="4">
    <source>
        <dbReference type="ARBA" id="ARBA00022763"/>
    </source>
</evidence>
<dbReference type="PROSITE" id="PS00764">
    <property type="entry name" value="ENDONUCLEASE_III_1"/>
    <property type="match status" value="1"/>
</dbReference>
<dbReference type="PANTHER" id="PTHR10359">
    <property type="entry name" value="A/G-SPECIFIC ADENINE GLYCOSYLASE/ENDONUCLEASE III"/>
    <property type="match status" value="1"/>
</dbReference>
<evidence type="ECO:0000259" key="13">
    <source>
        <dbReference type="SMART" id="SM00478"/>
    </source>
</evidence>
<dbReference type="Gene3D" id="1.10.1670.10">
    <property type="entry name" value="Helix-hairpin-Helix base-excision DNA repair enzymes (C-terminal)"/>
    <property type="match status" value="1"/>
</dbReference>
<dbReference type="CDD" id="cd00056">
    <property type="entry name" value="ENDO3c"/>
    <property type="match status" value="1"/>
</dbReference>
<keyword evidence="3 12" id="KW-0479">Metal-binding</keyword>
<proteinExistence type="inferred from homology"/>
<keyword evidence="9 12" id="KW-0234">DNA repair</keyword>
<dbReference type="Pfam" id="PF00730">
    <property type="entry name" value="HhH-GPD"/>
    <property type="match status" value="1"/>
</dbReference>
<keyword evidence="2 12" id="KW-0004">4Fe-4S</keyword>
<keyword evidence="14" id="KW-0255">Endonuclease</keyword>
<dbReference type="Proteomes" id="UP000051461">
    <property type="component" value="Unassembled WGS sequence"/>
</dbReference>
<dbReference type="FunFam" id="1.10.340.30:FF:000001">
    <property type="entry name" value="Endonuclease III"/>
    <property type="match status" value="1"/>
</dbReference>
<dbReference type="InterPro" id="IPR004035">
    <property type="entry name" value="Endouclease-III_FeS-bd_BS"/>
</dbReference>
<dbReference type="InterPro" id="IPR011257">
    <property type="entry name" value="DNA_glycosylase"/>
</dbReference>
<accession>A0A0R1GF84</accession>
<gene>
    <name evidence="12" type="primary">nth</name>
    <name evidence="14" type="ORF">FC07_GL001820</name>
</gene>
<comment type="function">
    <text evidence="12">DNA repair enzyme that has both DNA N-glycosylase activity and AP-lyase activity. The DNA N-glycosylase activity releases various damaged pyrimidines from DNA by cleaving the N-glycosidic bond, leaving an AP (apurinic/apyrimidinic) site. The AP-lyase activity cleaves the phosphodiester bond 3' to the AP site by a beta-elimination, leaving a 3'-terminal unsaturated sugar and a product with a terminal 5'-phosphate.</text>
</comment>
<name>A0A0R1GF84_9LACO</name>
<keyword evidence="15" id="KW-1185">Reference proteome</keyword>
<keyword evidence="7 12" id="KW-0411">Iron-sulfur</keyword>
<dbReference type="InterPro" id="IPR003651">
    <property type="entry name" value="Endonuclease3_FeS-loop_motif"/>
</dbReference>
<dbReference type="EMBL" id="AZDA01000136">
    <property type="protein sequence ID" value="KRK32767.1"/>
    <property type="molecule type" value="Genomic_DNA"/>
</dbReference>
<evidence type="ECO:0000256" key="9">
    <source>
        <dbReference type="ARBA" id="ARBA00023204"/>
    </source>
</evidence>
<comment type="caution">
    <text evidence="14">The sequence shown here is derived from an EMBL/GenBank/DDBJ whole genome shotgun (WGS) entry which is preliminary data.</text>
</comment>
<keyword evidence="5 12" id="KW-0378">Hydrolase</keyword>
<dbReference type="SUPFAM" id="SSF48150">
    <property type="entry name" value="DNA-glycosylase"/>
    <property type="match status" value="1"/>
</dbReference>
<keyword evidence="4 12" id="KW-0227">DNA damage</keyword>
<feature type="domain" description="HhH-GPD" evidence="13">
    <location>
        <begin position="39"/>
        <end position="187"/>
    </location>
</feature>
<evidence type="ECO:0000256" key="12">
    <source>
        <dbReference type="HAMAP-Rule" id="MF_00942"/>
    </source>
</evidence>
<dbReference type="GO" id="GO:0046872">
    <property type="term" value="F:metal ion binding"/>
    <property type="evidence" value="ECO:0007669"/>
    <property type="project" value="UniProtKB-KW"/>
</dbReference>
<dbReference type="OrthoDB" id="9800977at2"/>
<sequence length="223" mass="24896">MLNQEQTLKAVQVMGDMFPDAQPSLRSRTPFQYLVSVMLSAQATDVSVNLVTPTLFKDFPDPQAFANATETEIQADIRSIGLYRNKAKHIKAASQQLLRDFDGVVPQTHHELMSLPGVGRKTADVVLADAFHIPAFAVDTHVTRVTKRLKIVPESANTLKIEQIVMSKLPEDLWITAHHRMIYFGRYHCTARNPKCEVCPLLDMCETGQQRLGAADTTAPLKK</sequence>
<reference evidence="14 15" key="1">
    <citation type="journal article" date="2015" name="Genome Announc.">
        <title>Expanding the biotechnology potential of lactobacilli through comparative genomics of 213 strains and associated genera.</title>
        <authorList>
            <person name="Sun Z."/>
            <person name="Harris H.M."/>
            <person name="McCann A."/>
            <person name="Guo C."/>
            <person name="Argimon S."/>
            <person name="Zhang W."/>
            <person name="Yang X."/>
            <person name="Jeffery I.B."/>
            <person name="Cooney J.C."/>
            <person name="Kagawa T.F."/>
            <person name="Liu W."/>
            <person name="Song Y."/>
            <person name="Salvetti E."/>
            <person name="Wrobel A."/>
            <person name="Rasinkangas P."/>
            <person name="Parkhill J."/>
            <person name="Rea M.C."/>
            <person name="O'Sullivan O."/>
            <person name="Ritari J."/>
            <person name="Douillard F.P."/>
            <person name="Paul Ross R."/>
            <person name="Yang R."/>
            <person name="Briner A.E."/>
            <person name="Felis G.E."/>
            <person name="de Vos W.M."/>
            <person name="Barrangou R."/>
            <person name="Klaenhammer T.R."/>
            <person name="Caufield P.W."/>
            <person name="Cui Y."/>
            <person name="Zhang H."/>
            <person name="O'Toole P.W."/>
        </authorList>
    </citation>
    <scope>NUCLEOTIDE SEQUENCE [LARGE SCALE GENOMIC DNA]</scope>
    <source>
        <strain evidence="14 15">DSM 20003</strain>
    </source>
</reference>
<dbReference type="FunFam" id="1.10.1670.10:FF:000001">
    <property type="entry name" value="Endonuclease III"/>
    <property type="match status" value="1"/>
</dbReference>
<comment type="cofactor">
    <cofactor evidence="12">
        <name>[4Fe-4S] cluster</name>
        <dbReference type="ChEBI" id="CHEBI:49883"/>
    </cofactor>
    <text evidence="12">Binds 1 [4Fe-4S] cluster.</text>
</comment>
<dbReference type="PANTHER" id="PTHR10359:SF18">
    <property type="entry name" value="ENDONUCLEASE III"/>
    <property type="match status" value="1"/>
</dbReference>
<dbReference type="RefSeq" id="WP_057905681.1">
    <property type="nucleotide sequence ID" value="NZ_AZDA01000136.1"/>
</dbReference>
<dbReference type="GO" id="GO:0051539">
    <property type="term" value="F:4 iron, 4 sulfur cluster binding"/>
    <property type="evidence" value="ECO:0007669"/>
    <property type="project" value="UniProtKB-UniRule"/>
</dbReference>
<evidence type="ECO:0000256" key="10">
    <source>
        <dbReference type="ARBA" id="ARBA00023239"/>
    </source>
</evidence>
<dbReference type="Pfam" id="PF00633">
    <property type="entry name" value="HHH"/>
    <property type="match status" value="1"/>
</dbReference>
<evidence type="ECO:0000256" key="3">
    <source>
        <dbReference type="ARBA" id="ARBA00022723"/>
    </source>
</evidence>
<evidence type="ECO:0000256" key="1">
    <source>
        <dbReference type="ARBA" id="ARBA00008343"/>
    </source>
</evidence>
<evidence type="ECO:0000313" key="15">
    <source>
        <dbReference type="Proteomes" id="UP000051461"/>
    </source>
</evidence>
<dbReference type="InterPro" id="IPR005759">
    <property type="entry name" value="Nth"/>
</dbReference>
<feature type="binding site" evidence="12">
    <location>
        <position position="205"/>
    </location>
    <ligand>
        <name>[4Fe-4S] cluster</name>
        <dbReference type="ChEBI" id="CHEBI:49883"/>
    </ligand>
</feature>
<dbReference type="PIRSF" id="PIRSF001435">
    <property type="entry name" value="Nth"/>
    <property type="match status" value="1"/>
</dbReference>
<dbReference type="InterPro" id="IPR003265">
    <property type="entry name" value="HhH-GPD_domain"/>
</dbReference>
<evidence type="ECO:0000313" key="14">
    <source>
        <dbReference type="EMBL" id="KRK32767.1"/>
    </source>
</evidence>
<evidence type="ECO:0000256" key="11">
    <source>
        <dbReference type="ARBA" id="ARBA00023295"/>
    </source>
</evidence>
<evidence type="ECO:0000256" key="7">
    <source>
        <dbReference type="ARBA" id="ARBA00023014"/>
    </source>
</evidence>
<comment type="similarity">
    <text evidence="1 12">Belongs to the Nth/MutY family.</text>
</comment>
<dbReference type="Gene3D" id="1.10.340.30">
    <property type="entry name" value="Hypothetical protein, domain 2"/>
    <property type="match status" value="1"/>
</dbReference>
<dbReference type="HAMAP" id="MF_00942">
    <property type="entry name" value="Nth"/>
    <property type="match status" value="1"/>
</dbReference>
<dbReference type="SMART" id="SM00478">
    <property type="entry name" value="ENDO3c"/>
    <property type="match status" value="1"/>
</dbReference>
<dbReference type="InterPro" id="IPR023170">
    <property type="entry name" value="HhH_base_excis_C"/>
</dbReference>
<dbReference type="GO" id="GO:0140078">
    <property type="term" value="F:class I DNA-(apurinic or apyrimidinic site) endonuclease activity"/>
    <property type="evidence" value="ECO:0007669"/>
    <property type="project" value="UniProtKB-EC"/>
</dbReference>
<keyword evidence="8 12" id="KW-0238">DNA-binding</keyword>
<keyword evidence="10 12" id="KW-0456">Lyase</keyword>
<evidence type="ECO:0000256" key="5">
    <source>
        <dbReference type="ARBA" id="ARBA00022801"/>
    </source>
</evidence>
<keyword evidence="14" id="KW-0540">Nuclease</keyword>
<dbReference type="GO" id="GO:0003677">
    <property type="term" value="F:DNA binding"/>
    <property type="evidence" value="ECO:0007669"/>
    <property type="project" value="UniProtKB-UniRule"/>
</dbReference>
<dbReference type="NCBIfam" id="TIGR01083">
    <property type="entry name" value="nth"/>
    <property type="match status" value="1"/>
</dbReference>
<dbReference type="GO" id="GO:0006285">
    <property type="term" value="P:base-excision repair, AP site formation"/>
    <property type="evidence" value="ECO:0007669"/>
    <property type="project" value="TreeGrafter"/>
</dbReference>
<comment type="catalytic activity">
    <reaction evidence="12">
        <text>2'-deoxyribonucleotide-(2'-deoxyribose 5'-phosphate)-2'-deoxyribonucleotide-DNA = a 3'-end 2'-deoxyribonucleotide-(2,3-dehydro-2,3-deoxyribose 5'-phosphate)-DNA + a 5'-end 5'-phospho-2'-deoxyribonucleoside-DNA + H(+)</text>
        <dbReference type="Rhea" id="RHEA:66592"/>
        <dbReference type="Rhea" id="RHEA-COMP:13180"/>
        <dbReference type="Rhea" id="RHEA-COMP:16897"/>
        <dbReference type="Rhea" id="RHEA-COMP:17067"/>
        <dbReference type="ChEBI" id="CHEBI:15378"/>
        <dbReference type="ChEBI" id="CHEBI:136412"/>
        <dbReference type="ChEBI" id="CHEBI:157695"/>
        <dbReference type="ChEBI" id="CHEBI:167181"/>
        <dbReference type="EC" id="4.2.99.18"/>
    </reaction>
</comment>
<protein>
    <recommendedName>
        <fullName evidence="12">Endonuclease III</fullName>
        <ecNumber evidence="12">4.2.99.18</ecNumber>
    </recommendedName>
    <alternativeName>
        <fullName evidence="12">DNA-(apurinic or apyrimidinic site) lyase</fullName>
    </alternativeName>
</protein>
<feature type="binding site" evidence="12">
    <location>
        <position position="189"/>
    </location>
    <ligand>
        <name>[4Fe-4S] cluster</name>
        <dbReference type="ChEBI" id="CHEBI:49883"/>
    </ligand>
</feature>
<dbReference type="AlphaFoldDB" id="A0A0R1GF84"/>
<dbReference type="STRING" id="1423726.FC07_GL001820"/>
<dbReference type="SMART" id="SM00525">
    <property type="entry name" value="FES"/>
    <property type="match status" value="1"/>
</dbReference>
<keyword evidence="11 12" id="KW-0326">Glycosidase</keyword>